<dbReference type="InterPro" id="IPR036111">
    <property type="entry name" value="Mal/L-sulfo/L-lacto_DH-like_sf"/>
</dbReference>
<keyword evidence="4" id="KW-1185">Reference proteome</keyword>
<keyword evidence="2" id="KW-0560">Oxidoreductase</keyword>
<reference evidence="3 4" key="1">
    <citation type="submission" date="2024-09" db="EMBL/GenBank/DDBJ databases">
        <authorList>
            <person name="Sun Q."/>
            <person name="Mori K."/>
        </authorList>
    </citation>
    <scope>NUCLEOTIDE SEQUENCE [LARGE SCALE GENOMIC DNA]</scope>
    <source>
        <strain evidence="3 4">TBRC 5777</strain>
    </source>
</reference>
<sequence>MAQDAPSFPAETVRSFVSALFQAQDVPEADADRVAECLVQADLRGVSSHGVGRVPIYLDRLRKGLVKSRPAITVERALTVGARVDGDNGLGFLVGTRAMSTAIDIAREHGVGFVLAYHSNHFGMAASYLQQAVEAGLSAFVFTNASPAMPIWGGRTPFLGTSPFAFAAPGGPDSPPVMLDMAMSVVARGKVRRAMQLGEDIPLGWALDKEGRPTTDAKAGYEGVVLPFGGMKGSGLSLMMEILAGVMSGAKFGGEVGNQYFDFDEPQNVGHCFLAMRPDLFMPIDQYGDRMAALSQRAKATERADGVDEILLPGEPEMRRAAQRSASGIPLDRQELDQLIVEAERSGVPVPETLRG</sequence>
<dbReference type="Gene3D" id="1.10.1530.10">
    <property type="match status" value="1"/>
</dbReference>
<dbReference type="Pfam" id="PF02615">
    <property type="entry name" value="Ldh_2"/>
    <property type="match status" value="1"/>
</dbReference>
<gene>
    <name evidence="3" type="ORF">ACFFGY_01160</name>
</gene>
<dbReference type="PANTHER" id="PTHR11091">
    <property type="entry name" value="OXIDOREDUCTASE-RELATED"/>
    <property type="match status" value="1"/>
</dbReference>
<comment type="similarity">
    <text evidence="1">Belongs to the LDH2/MDH2 oxidoreductase family.</text>
</comment>
<evidence type="ECO:0000256" key="2">
    <source>
        <dbReference type="ARBA" id="ARBA00023002"/>
    </source>
</evidence>
<dbReference type="InterPro" id="IPR043143">
    <property type="entry name" value="Mal/L-sulf/L-lact_DH-like_NADP"/>
</dbReference>
<name>A0ABV6JM96_9PROT</name>
<evidence type="ECO:0000313" key="3">
    <source>
        <dbReference type="EMBL" id="MFC0406836.1"/>
    </source>
</evidence>
<comment type="caution">
    <text evidence="3">The sequence shown here is derived from an EMBL/GenBank/DDBJ whole genome shotgun (WGS) entry which is preliminary data.</text>
</comment>
<evidence type="ECO:0000313" key="4">
    <source>
        <dbReference type="Proteomes" id="UP001589865"/>
    </source>
</evidence>
<dbReference type="Gene3D" id="3.30.1370.60">
    <property type="entry name" value="Hypothetical oxidoreductase yiak, domain 2"/>
    <property type="match status" value="1"/>
</dbReference>
<organism evidence="3 4">
    <name type="scientific">Roseomonas elaeocarpi</name>
    <dbReference type="NCBI Taxonomy" id="907779"/>
    <lineage>
        <taxon>Bacteria</taxon>
        <taxon>Pseudomonadati</taxon>
        <taxon>Pseudomonadota</taxon>
        <taxon>Alphaproteobacteria</taxon>
        <taxon>Acetobacterales</taxon>
        <taxon>Roseomonadaceae</taxon>
        <taxon>Roseomonas</taxon>
    </lineage>
</organism>
<dbReference type="InterPro" id="IPR003767">
    <property type="entry name" value="Malate/L-lactate_DH-like"/>
</dbReference>
<accession>A0ABV6JM96</accession>
<protein>
    <submittedName>
        <fullName evidence="3">Ldh family oxidoreductase</fullName>
    </submittedName>
</protein>
<evidence type="ECO:0000256" key="1">
    <source>
        <dbReference type="ARBA" id="ARBA00006056"/>
    </source>
</evidence>
<dbReference type="PANTHER" id="PTHR11091:SF0">
    <property type="entry name" value="MALATE DEHYDROGENASE"/>
    <property type="match status" value="1"/>
</dbReference>
<dbReference type="InterPro" id="IPR043144">
    <property type="entry name" value="Mal/L-sulf/L-lact_DH-like_ah"/>
</dbReference>
<dbReference type="RefSeq" id="WP_377042521.1">
    <property type="nucleotide sequence ID" value="NZ_JBHLUN010000001.1"/>
</dbReference>
<dbReference type="SUPFAM" id="SSF89733">
    <property type="entry name" value="L-sulfolactate dehydrogenase-like"/>
    <property type="match status" value="1"/>
</dbReference>
<proteinExistence type="inferred from homology"/>
<dbReference type="Proteomes" id="UP001589865">
    <property type="component" value="Unassembled WGS sequence"/>
</dbReference>
<dbReference type="EMBL" id="JBHLUN010000001">
    <property type="protein sequence ID" value="MFC0406836.1"/>
    <property type="molecule type" value="Genomic_DNA"/>
</dbReference>